<dbReference type="EMBL" id="JAAGLI010000707">
    <property type="protein sequence ID" value="NEA26005.1"/>
    <property type="molecule type" value="Genomic_DNA"/>
</dbReference>
<evidence type="ECO:0000313" key="2">
    <source>
        <dbReference type="Proteomes" id="UP000475532"/>
    </source>
</evidence>
<evidence type="ECO:0000313" key="1">
    <source>
        <dbReference type="EMBL" id="NEA26005.1"/>
    </source>
</evidence>
<sequence length="114" mass="13220">MSTWAYIRGWLEFHGQRAEAERIIRAGDADGWTFPESGWLDAACYARAVRSQHSDDVLEQVRKIAALPAMDEDNDRVCGLFLVSHEEGRQDEWQIRDGQVHISQAPPRYDYLWQ</sequence>
<protein>
    <submittedName>
        <fullName evidence="1">Uncharacterized protein</fullName>
    </submittedName>
</protein>
<proteinExistence type="predicted"/>
<dbReference type="RefSeq" id="WP_163060149.1">
    <property type="nucleotide sequence ID" value="NZ_JAAGLI010000707.1"/>
</dbReference>
<dbReference type="Proteomes" id="UP000475532">
    <property type="component" value="Unassembled WGS sequence"/>
</dbReference>
<reference evidence="1 2" key="1">
    <citation type="submission" date="2020-01" db="EMBL/GenBank/DDBJ databases">
        <title>Insect and environment-associated Actinomycetes.</title>
        <authorList>
            <person name="Currrie C."/>
            <person name="Chevrette M."/>
            <person name="Carlson C."/>
            <person name="Stubbendieck R."/>
            <person name="Wendt-Pienkowski E."/>
        </authorList>
    </citation>
    <scope>NUCLEOTIDE SEQUENCE [LARGE SCALE GENOMIC DNA]</scope>
    <source>
        <strain evidence="1 2">SID10258</strain>
    </source>
</reference>
<comment type="caution">
    <text evidence="1">The sequence shown here is derived from an EMBL/GenBank/DDBJ whole genome shotgun (WGS) entry which is preliminary data.</text>
</comment>
<dbReference type="AlphaFoldDB" id="A0A6L9QL02"/>
<gene>
    <name evidence="1" type="ORF">G3I70_26435</name>
</gene>
<organism evidence="1 2">
    <name type="scientific">Actinomadura bangladeshensis</name>
    <dbReference type="NCBI Taxonomy" id="453573"/>
    <lineage>
        <taxon>Bacteria</taxon>
        <taxon>Bacillati</taxon>
        <taxon>Actinomycetota</taxon>
        <taxon>Actinomycetes</taxon>
        <taxon>Streptosporangiales</taxon>
        <taxon>Thermomonosporaceae</taxon>
        <taxon>Actinomadura</taxon>
    </lineage>
</organism>
<accession>A0A6L9QL02</accession>
<name>A0A6L9QL02_9ACTN</name>